<protein>
    <submittedName>
        <fullName evidence="3">Uncharacterized protein</fullName>
    </submittedName>
</protein>
<dbReference type="Gene3D" id="1.10.287.1490">
    <property type="match status" value="1"/>
</dbReference>
<feature type="region of interest" description="Disordered" evidence="2">
    <location>
        <begin position="90"/>
        <end position="112"/>
    </location>
</feature>
<evidence type="ECO:0000256" key="1">
    <source>
        <dbReference type="SAM" id="Coils"/>
    </source>
</evidence>
<evidence type="ECO:0000313" key="4">
    <source>
        <dbReference type="Proteomes" id="UP001283361"/>
    </source>
</evidence>
<organism evidence="3 4">
    <name type="scientific">Elysia crispata</name>
    <name type="common">lettuce slug</name>
    <dbReference type="NCBI Taxonomy" id="231223"/>
    <lineage>
        <taxon>Eukaryota</taxon>
        <taxon>Metazoa</taxon>
        <taxon>Spiralia</taxon>
        <taxon>Lophotrochozoa</taxon>
        <taxon>Mollusca</taxon>
        <taxon>Gastropoda</taxon>
        <taxon>Heterobranchia</taxon>
        <taxon>Euthyneura</taxon>
        <taxon>Panpulmonata</taxon>
        <taxon>Sacoglossa</taxon>
        <taxon>Placobranchoidea</taxon>
        <taxon>Plakobranchidae</taxon>
        <taxon>Elysia</taxon>
    </lineage>
</organism>
<keyword evidence="4" id="KW-1185">Reference proteome</keyword>
<proteinExistence type="predicted"/>
<keyword evidence="1" id="KW-0175">Coiled coil</keyword>
<name>A0AAE1B8R9_9GAST</name>
<dbReference type="Proteomes" id="UP001283361">
    <property type="component" value="Unassembled WGS sequence"/>
</dbReference>
<dbReference type="InterPro" id="IPR026652">
    <property type="entry name" value="CEP128"/>
</dbReference>
<feature type="coiled-coil region" evidence="1">
    <location>
        <begin position="1013"/>
        <end position="1053"/>
    </location>
</feature>
<feature type="coiled-coil region" evidence="1">
    <location>
        <begin position="406"/>
        <end position="472"/>
    </location>
</feature>
<feature type="coiled-coil region" evidence="1">
    <location>
        <begin position="835"/>
        <end position="869"/>
    </location>
</feature>
<feature type="coiled-coil region" evidence="1">
    <location>
        <begin position="613"/>
        <end position="743"/>
    </location>
</feature>
<sequence>MSRYLSSESDDCYPPPPRTRQHAQTSDDRVYRLTQNLQDTTRNLKSLDHMLDDYSAIGSERRSAVDRIRGDLDRTYEDIRDERARANVIDRDYGSDSENYGSPSSSRRRHKRRAAVRFADDMNRELHGIHQSVRDLSSDQLKLEESFNKDSDRRDRYESDTRRSLQDIQSTLKGGVGLDPLSARVERRLQSIQNEIKSERLSLDHDRRSDDINQLSSELKSAISSAAATSSLDDKLRAHYLQSESVRHRMESELDNVRRRLDQTEGSKAALQAQVEQLRSQLSRAEHDRNRIKSDLDESRIEAEVKEQRRRRAAEDAKSSHIERELHEMKGQLAKSVGAVTELEDLRRRLDKSERQRVQLSDHLETLAKDLDNRERQSARVITQLKDVSDKYEDCERQRSFSMQQVEDLSGKLRDTGRELEKTTQELRNTQIALQESEKKKDEFKGRAQETVRQWKAKVKSLERDLDRQKHGTSQMLARHEQLVKEVEGHKQHGNYHQMAMESLKRELADALAVRAAQDEQLRLKDIEVNELKSFRMDLDREYRDSRTVADRLESELNCVRAKASTLSDERRKFEDKLSAVEAAHMLAQSQAHALQDELKELSSVKANIAGQLAEAVAKNHDLQQSVVELEHRERAAKEETELFKQQLQSERSGLSSDYHSVKQQLNEAKVREAHMVQELNRKFRAHSAEQDATTQALKMELSEEKSNAKIASRNADRLKEELEILEKRFKMTEEENISMRRKMDLVRNEFEAQRPLTAASVQFLSVTITICRSFELQYFNYTIQSPAGGQWPLYTSAQFNVLHGCQSKNDTFNIVSRFFFNHQQTGTLPQSQLAEDDLNRVKRLESQLTNAQMELEKLETQQMNIIQEIAIEIDALVETASIDATSKCAPINGLKNLAVTGSAFPSHLLTEIKNKIKWIRSEFRERLVRERRLRQEFRAALSSSDADRKFLVAELARKDDELDGVVAEKQVIAMKEIQTQSAVDELEEHVLDLSDELVVRRLREEEQRRTFAREKQHIIEDMEDIIDAQKEKDKIEQRYKRLQDTLKSLHQDLISNPSHRNGDFRLREFCWSLLLFRLLSMADP</sequence>
<comment type="caution">
    <text evidence="3">The sequence shown here is derived from an EMBL/GenBank/DDBJ whole genome shotgun (WGS) entry which is preliminary data.</text>
</comment>
<feature type="coiled-coil region" evidence="1">
    <location>
        <begin position="247"/>
        <end position="370"/>
    </location>
</feature>
<dbReference type="EMBL" id="JAWDGP010000301">
    <property type="protein sequence ID" value="KAK3801573.1"/>
    <property type="molecule type" value="Genomic_DNA"/>
</dbReference>
<feature type="region of interest" description="Disordered" evidence="2">
    <location>
        <begin position="146"/>
        <end position="165"/>
    </location>
</feature>
<dbReference type="PANTHER" id="PTHR46657:SF1">
    <property type="entry name" value="CENTROSOMAL PROTEIN OF 128 KDA"/>
    <property type="match status" value="1"/>
</dbReference>
<evidence type="ECO:0000313" key="3">
    <source>
        <dbReference type="EMBL" id="KAK3801573.1"/>
    </source>
</evidence>
<feature type="region of interest" description="Disordered" evidence="2">
    <location>
        <begin position="1"/>
        <end position="28"/>
    </location>
</feature>
<dbReference type="GO" id="GO:0005814">
    <property type="term" value="C:centriole"/>
    <property type="evidence" value="ECO:0007669"/>
    <property type="project" value="TreeGrafter"/>
</dbReference>
<evidence type="ECO:0000256" key="2">
    <source>
        <dbReference type="SAM" id="MobiDB-lite"/>
    </source>
</evidence>
<feature type="coiled-coil region" evidence="1">
    <location>
        <begin position="501"/>
        <end position="584"/>
    </location>
</feature>
<dbReference type="AlphaFoldDB" id="A0AAE1B8R9"/>
<dbReference type="GO" id="GO:0000922">
    <property type="term" value="C:spindle pole"/>
    <property type="evidence" value="ECO:0007669"/>
    <property type="project" value="TreeGrafter"/>
</dbReference>
<reference evidence="3" key="1">
    <citation type="journal article" date="2023" name="G3 (Bethesda)">
        <title>A reference genome for the long-term kleptoplast-retaining sea slug Elysia crispata morphotype clarki.</title>
        <authorList>
            <person name="Eastman K.E."/>
            <person name="Pendleton A.L."/>
            <person name="Shaikh M.A."/>
            <person name="Suttiyut T."/>
            <person name="Ogas R."/>
            <person name="Tomko P."/>
            <person name="Gavelis G."/>
            <person name="Widhalm J.R."/>
            <person name="Wisecaver J.H."/>
        </authorList>
    </citation>
    <scope>NUCLEOTIDE SEQUENCE</scope>
    <source>
        <strain evidence="3">ECLA1</strain>
    </source>
</reference>
<dbReference type="PANTHER" id="PTHR46657">
    <property type="entry name" value="CENTROSOMAL PROTEIN OF 128 KDA"/>
    <property type="match status" value="1"/>
</dbReference>
<accession>A0AAE1B8R9</accession>
<gene>
    <name evidence="3" type="ORF">RRG08_033793</name>
</gene>